<dbReference type="FunFam" id="3.40.50.720:FF:000111">
    <property type="entry name" value="Glucose-6-phosphate 1-dehydrogenase"/>
    <property type="match status" value="1"/>
</dbReference>
<dbReference type="FunFam" id="3.30.360.10:FF:000015">
    <property type="entry name" value="Glucose-6-phosphate 1-dehydrogenase"/>
    <property type="match status" value="1"/>
</dbReference>
<dbReference type="InterPro" id="IPR019796">
    <property type="entry name" value="G6P_DH_AS"/>
</dbReference>
<dbReference type="GO" id="GO:0005829">
    <property type="term" value="C:cytosol"/>
    <property type="evidence" value="ECO:0007669"/>
    <property type="project" value="TreeGrafter"/>
</dbReference>
<sequence>MPTQVAQHTPLADALTEAIQAKVIEVGLAQSNDASALAEYITLTLVNGKNQEDIVTELSTELLGLPANDPIVITLVAWMFEQVEVLNVQLNGAAQPSQVAEEPNLNAQDASANVEMDTDMNAGDASELNAPTGPRSMRNGNNLRGGREKRMLGKALDRTGDSVLHRTRGNDRINSHARGPPTGPRGNMRGGGRGMNARAANIQAGMNAMGGMNMRANGPPGMGGMNAGWGMPQGGEMDLMAMMQQQSQMMAQLQQQIMNGPGGGQQRHGKSLFDRTQRPQRNNKQHHNSNNHNSNKPEGEGEAGAEGEDVDMAKREPPNPEDTVCKFNLRCTNRDCKFGHQSPAAPPNTHVDMNDVCTFGAACKNRKCVGRHPSPAAKLAHQGEQDCKFFPNCHNPQCPFKHPDMPLCRNGSGCTTPGCKFTHVKVKCRFNPCKNPHCAYSHDEGQQGGFKDKVWTPEGGAAHVSERKFVLEGEGDESMVPEDSAMGQEDDAVVKQELITTLELKDNTVIIVLGASGDLAKKKTYPALFGLYRNQFLPKDIKIVGYARTKMEHDEYIRRIRSYMKTPTKEIEQQLNDFCNLCTYVSGQYDKDESFLALNDHLEKLESGKPETHRLFYMALPPSVFTIVSQHLKKCCYPSKGIARVVVEKPFGKDLASSRELQKSLEPDWKEDELFRIDHYLGKEMVKNILILRFGNSFFGATWNRQNIDNVQITFKEPFGTEGRGGYFDEFGIVRDVMQNHLLQVLTLLAMERPISFSAEDIRDEKVRVLRAIPAIEPKNVIIGQYGKSLDGSKPSYKEDDTVPKDSRCPTFCALVAYIKNERWDGVPFIMKAGKALNEQKTEIRIQFKDVTSGIFKDIPRNELVMRIQPNESVYIKMNSKLPGLSMQTVVTELDLTYRRRFSDLKIPEAYESLILDCLKGDHSNFVRDDELDASWRIFTPLLHYLDDNKEIIPMEYPYGSRGPAVLDDFTSSYGYKFSDAAGYQWPTTAASAPNKLDVKVNGGAMAVDSPAALDKGKGAAAGTSDAAAQNGHGDKTVPPPNAQDAQRGTSTVSLPNRSRMNDLPDEIQHITQGFIPLSTIILRLAQATHDDLEKAIMDAARIKYSPPAINGSATGGGDPPDDSSEANKTRKLTLLKFAQDAHTKWVKALVITDWSRKASTVSKLIDLKAHLDKKRSLFDFTLTELIELKRSLGQARLPRPDLKTALQILTTGEAPWIPEPGYIPPPSLTPEEQLKWIEELNTLLSLRLNLDDYDKIPHQFKNYTIESGRVTFKVKGEFEVDLTIADEDFEKQFWFIDFRFDFTPSSERLSDALVAYLEGQVNDVLSREGLEGCYRFLHEFVLTHKINELKRQAIDLVRNSWTGNLKVEPLNRALAIQYWTSRYGPQAPKSWVMVAVQSGKQKNGLPDPKHPSHLVARWYRDNKEIKDVKLHLNIQEISAEALLKSAIAKHVEHILSSIHDELAAAPRFVNRQAFMRLDISRSEPLDSSLKMQLGGKKMVKLLIEPITGFAAIQPHTRYGLQGETRINHGGKDPAEDGVACLENIRWGYVVDEFNRRGRSCGWAMTKIPVGNEEVKRLIKTREPFQPVFFQRQGLGQDWFVLMSLSLAGDEWWLIEVTRNGASRAVTTSIQLPFSKGQPELNDKFWNNLTSLAAGMISQAIELGELKKNRIDHTAKDMQSRCLTQQIRIPVIFIRLAHILDSPDSLAQTRAQDRRVQSSAPAWAADTVEVHFRGTKGSSAANSAGNDTTGLGICVDAVLKVKDKHKFKQLQARIDKNVAFDRRTGQFVFHIRGSVGKPVLQALADHIKSIDRLVGFLDAMRCAKGAVQCTEVGLGKVKFSYSDIVLPGETSEPRQWTAVLDMSRSGTRLILEPDNPHLRILDLLTKVVNTEKGLRVMMAYMTDVLPILRVFDTLEKKWEEVEAAGQGHIELLTPAADWFAIRYSLPSTAGPARQVTIDVRSKERQAQPYWFASRKQRGPPSPADDEFKAVLKSVWESRGENWRGLTTGAVAQMGMGVFEMIQAMDDAVRAYATGNGPADDNASTAGLPTQVSQVFSSQGSGNGTPQTSQAQSQKQASQASQGQQPQRPRPNQTPNQNQMRKPSFGKQGGGAKGPVGGKNAPVVVLD</sequence>
<dbReference type="Gene3D" id="4.10.1000.40">
    <property type="match status" value="1"/>
</dbReference>
<dbReference type="InterPro" id="IPR055046">
    <property type="entry name" value="Nab2-like_Znf-CCCH"/>
</dbReference>
<dbReference type="GO" id="GO:0004345">
    <property type="term" value="F:glucose-6-phosphate dehydrogenase activity"/>
    <property type="evidence" value="ECO:0007669"/>
    <property type="project" value="UniProtKB-EC"/>
</dbReference>
<dbReference type="EMBL" id="CVQH01008668">
    <property type="protein sequence ID" value="CRK17536.1"/>
    <property type="molecule type" value="Genomic_DNA"/>
</dbReference>
<feature type="domain" description="Mediator complex subunit MED14 N-terminal" evidence="15">
    <location>
        <begin position="1075"/>
        <end position="1287"/>
    </location>
</feature>
<dbReference type="Gene3D" id="1.10.340.40">
    <property type="entry name" value="Nuclear abundant poly(A) RNA-bind protein 2, N-terminal domain"/>
    <property type="match status" value="1"/>
</dbReference>
<feature type="compositionally biased region" description="Gly residues" evidence="12">
    <location>
        <begin position="2106"/>
        <end position="2116"/>
    </location>
</feature>
<evidence type="ECO:0000256" key="8">
    <source>
        <dbReference type="ARBA" id="ARBA00023277"/>
    </source>
</evidence>
<evidence type="ECO:0000259" key="14">
    <source>
        <dbReference type="Pfam" id="PF02781"/>
    </source>
</evidence>
<organism evidence="17 18">
    <name type="scientific">Verticillium longisporum</name>
    <name type="common">Verticillium dahliae var. longisporum</name>
    <dbReference type="NCBI Taxonomy" id="100787"/>
    <lineage>
        <taxon>Eukaryota</taxon>
        <taxon>Fungi</taxon>
        <taxon>Dikarya</taxon>
        <taxon>Ascomycota</taxon>
        <taxon>Pezizomycotina</taxon>
        <taxon>Sordariomycetes</taxon>
        <taxon>Hypocreomycetidae</taxon>
        <taxon>Glomerellales</taxon>
        <taxon>Plectosphaerellaceae</taxon>
        <taxon>Verticillium</taxon>
    </lineage>
</organism>
<dbReference type="FunFam" id="4.10.1000.40:FF:000002">
    <property type="entry name" value="Nuclear polyadenylated RNA-binding protein Nab2"/>
    <property type="match status" value="1"/>
</dbReference>
<keyword evidence="6 11" id="KW-0521">NADP</keyword>
<dbReference type="PRINTS" id="PR00079">
    <property type="entry name" value="G6PDHDRGNASE"/>
</dbReference>
<evidence type="ECO:0000256" key="12">
    <source>
        <dbReference type="SAM" id="MobiDB-lite"/>
    </source>
</evidence>
<keyword evidence="7 11" id="KW-0560">Oxidoreductase</keyword>
<feature type="region of interest" description="Disordered" evidence="12">
    <location>
        <begin position="2053"/>
        <end position="2126"/>
    </location>
</feature>
<comment type="similarity">
    <text evidence="2 11">Belongs to the glucose-6-phosphate dehydrogenase family.</text>
</comment>
<dbReference type="PANTHER" id="PTHR23429:SF0">
    <property type="entry name" value="GLUCOSE-6-PHOSPHATE 1-DEHYDROGENASE"/>
    <property type="match status" value="1"/>
</dbReference>
<feature type="region of interest" description="Disordered" evidence="12">
    <location>
        <begin position="122"/>
        <end position="150"/>
    </location>
</feature>
<evidence type="ECO:0000259" key="13">
    <source>
        <dbReference type="Pfam" id="PF00479"/>
    </source>
</evidence>
<dbReference type="SUPFAM" id="SSF51735">
    <property type="entry name" value="NAD(P)-binding Rossmann-fold domains"/>
    <property type="match status" value="1"/>
</dbReference>
<evidence type="ECO:0000256" key="11">
    <source>
        <dbReference type="RuleBase" id="RU362120"/>
    </source>
</evidence>
<evidence type="ECO:0000256" key="3">
    <source>
        <dbReference type="ARBA" id="ARBA00013019"/>
    </source>
</evidence>
<feature type="region of interest" description="Disordered" evidence="12">
    <location>
        <begin position="1108"/>
        <end position="1127"/>
    </location>
</feature>
<proteinExistence type="inferred from homology"/>
<dbReference type="InterPro" id="IPR001282">
    <property type="entry name" value="G6P_DH"/>
</dbReference>
<feature type="compositionally biased region" description="Acidic residues" evidence="12">
    <location>
        <begin position="300"/>
        <end position="310"/>
    </location>
</feature>
<feature type="compositionally biased region" description="Low complexity" evidence="12">
    <location>
        <begin position="2053"/>
        <end position="2098"/>
    </location>
</feature>
<dbReference type="UniPathway" id="UPA00115">
    <property type="reaction ID" value="UER00408"/>
</dbReference>
<protein>
    <recommendedName>
        <fullName evidence="4 11">Glucose-6-phosphate 1-dehydrogenase</fullName>
        <ecNumber evidence="3 11">1.1.1.49</ecNumber>
    </recommendedName>
</protein>
<dbReference type="EC" id="1.1.1.49" evidence="3 11"/>
<dbReference type="InterPro" id="IPR022674">
    <property type="entry name" value="G6P_DH_NAD-bd"/>
</dbReference>
<keyword evidence="5 11" id="KW-0313">Glucose metabolism</keyword>
<dbReference type="Pfam" id="PF26204">
    <property type="entry name" value="Med14_fung"/>
    <property type="match status" value="1"/>
</dbReference>
<evidence type="ECO:0000256" key="1">
    <source>
        <dbReference type="ARBA" id="ARBA00004937"/>
    </source>
</evidence>
<feature type="compositionally biased region" description="Basic and acidic residues" evidence="12">
    <location>
        <begin position="165"/>
        <end position="174"/>
    </location>
</feature>
<evidence type="ECO:0000256" key="6">
    <source>
        <dbReference type="ARBA" id="ARBA00022857"/>
    </source>
</evidence>
<dbReference type="InterPro" id="IPR022675">
    <property type="entry name" value="G6P_DH_C"/>
</dbReference>
<gene>
    <name evidence="17" type="ORF">BN1708_012094</name>
</gene>
<feature type="domain" description="Glucose-6-phosphate dehydrogenase NAD-binding" evidence="13">
    <location>
        <begin position="511"/>
        <end position="688"/>
    </location>
</feature>
<feature type="region of interest" description="Disordered" evidence="12">
    <location>
        <begin position="1015"/>
        <end position="1062"/>
    </location>
</feature>
<evidence type="ECO:0000256" key="4">
    <source>
        <dbReference type="ARBA" id="ARBA00020444"/>
    </source>
</evidence>
<dbReference type="STRING" id="100787.A0A0G4L6D4"/>
<dbReference type="InterPro" id="IPR043094">
    <property type="entry name" value="Nab2/ZC3H14_N_sf"/>
</dbReference>
<dbReference type="InterPro" id="IPR036291">
    <property type="entry name" value="NAD(P)-bd_dom_sf"/>
</dbReference>
<evidence type="ECO:0000256" key="9">
    <source>
        <dbReference type="ARBA" id="ARBA00025382"/>
    </source>
</evidence>
<dbReference type="GO" id="GO:0006006">
    <property type="term" value="P:glucose metabolic process"/>
    <property type="evidence" value="ECO:0007669"/>
    <property type="project" value="UniProtKB-KW"/>
</dbReference>
<dbReference type="Gene3D" id="4.10.1000.30">
    <property type="match status" value="1"/>
</dbReference>
<dbReference type="GO" id="GO:0050661">
    <property type="term" value="F:NADP binding"/>
    <property type="evidence" value="ECO:0007669"/>
    <property type="project" value="InterPro"/>
</dbReference>
<dbReference type="Proteomes" id="UP000044602">
    <property type="component" value="Unassembled WGS sequence"/>
</dbReference>
<feature type="compositionally biased region" description="Low complexity" evidence="12">
    <location>
        <begin position="1019"/>
        <end position="1032"/>
    </location>
</feature>
<dbReference type="SUPFAM" id="SSF55347">
    <property type="entry name" value="Glyceraldehyde-3-phosphate dehydrogenase-like, C-terminal domain"/>
    <property type="match status" value="1"/>
</dbReference>
<evidence type="ECO:0000259" key="16">
    <source>
        <dbReference type="Pfam" id="PF22683"/>
    </source>
</evidence>
<accession>A0A0G4L6D4</accession>
<dbReference type="PROSITE" id="PS00069">
    <property type="entry name" value="G6P_DEHYDROGENASE"/>
    <property type="match status" value="1"/>
</dbReference>
<feature type="region of interest" description="Disordered" evidence="12">
    <location>
        <begin position="165"/>
        <end position="194"/>
    </location>
</feature>
<keyword evidence="18" id="KW-1185">Reference proteome</keyword>
<dbReference type="Pfam" id="PF02781">
    <property type="entry name" value="G6PD_C"/>
    <property type="match status" value="1"/>
</dbReference>
<evidence type="ECO:0000256" key="7">
    <source>
        <dbReference type="ARBA" id="ARBA00023002"/>
    </source>
</evidence>
<feature type="domain" description="Nab2-like CCCH zinc finger" evidence="16">
    <location>
        <begin position="428"/>
        <end position="447"/>
    </location>
</feature>
<comment type="pathway">
    <text evidence="1 11">Carbohydrate degradation; pentose phosphate pathway; D-ribulose 5-phosphate from D-glucose 6-phosphate (oxidative stage): step 1/3.</text>
</comment>
<name>A0A0G4L6D4_VERLO</name>
<dbReference type="Gene3D" id="3.30.360.10">
    <property type="entry name" value="Dihydrodipicolinate Reductase, domain 2"/>
    <property type="match status" value="1"/>
</dbReference>
<feature type="domain" description="Glucose-6-phosphate dehydrogenase C-terminal" evidence="14">
    <location>
        <begin position="690"/>
        <end position="978"/>
    </location>
</feature>
<dbReference type="GO" id="GO:0009051">
    <property type="term" value="P:pentose-phosphate shunt, oxidative branch"/>
    <property type="evidence" value="ECO:0007669"/>
    <property type="project" value="TreeGrafter"/>
</dbReference>
<dbReference type="Pfam" id="PF22683">
    <property type="entry name" value="Nab2-like_zf-CCCH"/>
    <property type="match status" value="1"/>
</dbReference>
<dbReference type="InterPro" id="IPR055122">
    <property type="entry name" value="Med14_N"/>
</dbReference>
<feature type="compositionally biased region" description="Low complexity" evidence="12">
    <location>
        <begin position="178"/>
        <end position="187"/>
    </location>
</feature>
<keyword evidence="8 11" id="KW-0119">Carbohydrate metabolism</keyword>
<dbReference type="Gene3D" id="3.40.50.720">
    <property type="entry name" value="NAD(P)-binding Rossmann-like Domain"/>
    <property type="match status" value="1"/>
</dbReference>
<comment type="catalytic activity">
    <reaction evidence="10 11">
        <text>D-glucose 6-phosphate + NADP(+) = 6-phospho-D-glucono-1,5-lactone + NADPH + H(+)</text>
        <dbReference type="Rhea" id="RHEA:15841"/>
        <dbReference type="ChEBI" id="CHEBI:15378"/>
        <dbReference type="ChEBI" id="CHEBI:57783"/>
        <dbReference type="ChEBI" id="CHEBI:57955"/>
        <dbReference type="ChEBI" id="CHEBI:58349"/>
        <dbReference type="ChEBI" id="CHEBI:61548"/>
        <dbReference type="EC" id="1.1.1.49"/>
    </reaction>
</comment>
<dbReference type="HAMAP" id="MF_00966">
    <property type="entry name" value="G6PD"/>
    <property type="match status" value="1"/>
</dbReference>
<feature type="compositionally biased region" description="Polar residues" evidence="12">
    <location>
        <begin position="1044"/>
        <end position="1059"/>
    </location>
</feature>
<dbReference type="Pfam" id="PF08638">
    <property type="entry name" value="Med14"/>
    <property type="match status" value="1"/>
</dbReference>
<reference evidence="17 18" key="1">
    <citation type="submission" date="2015-05" db="EMBL/GenBank/DDBJ databases">
        <authorList>
            <person name="Wang D.B."/>
            <person name="Wang M."/>
        </authorList>
    </citation>
    <scope>NUCLEOTIDE SEQUENCE [LARGE SCALE GENOMIC DNA]</scope>
    <source>
        <strain evidence="17">VL1</strain>
    </source>
</reference>
<evidence type="ECO:0000256" key="5">
    <source>
        <dbReference type="ARBA" id="ARBA00022526"/>
    </source>
</evidence>
<dbReference type="Pfam" id="PF00479">
    <property type="entry name" value="G6PD_N"/>
    <property type="match status" value="1"/>
</dbReference>
<evidence type="ECO:0000256" key="10">
    <source>
        <dbReference type="ARBA" id="ARBA00048749"/>
    </source>
</evidence>
<comment type="function">
    <text evidence="9">Catalyzes the rate-limiting step of the oxidative pentose-phosphate pathway, which represents a route for the dissimilation of carbohydrates besides glycolysis. The main function of this enzyme is to provide reducing power (NADPH) and pentose phosphates for fatty acid and nucleic acid synthesis.</text>
</comment>
<evidence type="ECO:0000313" key="18">
    <source>
        <dbReference type="Proteomes" id="UP000044602"/>
    </source>
</evidence>
<evidence type="ECO:0000313" key="17">
    <source>
        <dbReference type="EMBL" id="CRK17536.1"/>
    </source>
</evidence>
<dbReference type="PANTHER" id="PTHR23429">
    <property type="entry name" value="GLUCOSE-6-PHOSPHATE 1-DEHYDROGENASE G6PD"/>
    <property type="match status" value="1"/>
</dbReference>
<dbReference type="Pfam" id="PF14608">
    <property type="entry name" value="zf-CCCH_2"/>
    <property type="match status" value="4"/>
</dbReference>
<evidence type="ECO:0000259" key="15">
    <source>
        <dbReference type="Pfam" id="PF08638"/>
    </source>
</evidence>
<dbReference type="NCBIfam" id="TIGR00871">
    <property type="entry name" value="zwf"/>
    <property type="match status" value="1"/>
</dbReference>
<feature type="region of interest" description="Disordered" evidence="12">
    <location>
        <begin position="277"/>
        <end position="323"/>
    </location>
</feature>
<evidence type="ECO:0000256" key="2">
    <source>
        <dbReference type="ARBA" id="ARBA00009975"/>
    </source>
</evidence>